<dbReference type="OrthoDB" id="116343at2"/>
<proteinExistence type="predicted"/>
<dbReference type="RefSeq" id="WP_091307698.1">
    <property type="nucleotide sequence ID" value="NZ_FMIB01000002.1"/>
</dbReference>
<dbReference type="InterPro" id="IPR051604">
    <property type="entry name" value="Ergot_Alk_Oxidoreductase"/>
</dbReference>
<keyword evidence="3" id="KW-1185">Reference proteome</keyword>
<dbReference type="Proteomes" id="UP000198605">
    <property type="component" value="Unassembled WGS sequence"/>
</dbReference>
<reference evidence="3" key="1">
    <citation type="submission" date="2016-06" db="EMBL/GenBank/DDBJ databases">
        <authorList>
            <person name="Varghese N."/>
            <person name="Submissions Spin"/>
        </authorList>
    </citation>
    <scope>NUCLEOTIDE SEQUENCE [LARGE SCALE GENOMIC DNA]</scope>
    <source>
        <strain evidence="3">DSM 44151</strain>
    </source>
</reference>
<dbReference type="PANTHER" id="PTHR43162:SF1">
    <property type="entry name" value="PRESTALK A DIFFERENTIATION PROTEIN A"/>
    <property type="match status" value="1"/>
</dbReference>
<dbReference type="InterPro" id="IPR016040">
    <property type="entry name" value="NAD(P)-bd_dom"/>
</dbReference>
<evidence type="ECO:0000313" key="2">
    <source>
        <dbReference type="EMBL" id="SCL50369.1"/>
    </source>
</evidence>
<evidence type="ECO:0000313" key="3">
    <source>
        <dbReference type="Proteomes" id="UP000198605"/>
    </source>
</evidence>
<dbReference type="STRING" id="47854.GA0070603_0970"/>
<accession>A0A1C6U928</accession>
<sequence length="277" mass="28407">MILVTGATGNVGGHVLALLVASGHDVRALSRSPQAAAWPAEVGVVAGDLADPAALAAALAGVESVFLFAVPGSGPAFVAAAQRAGIRRVVLLSSGAVDDEAEVQDGPIAAYHAEIEQALRGSGLAWTFLRPDVFAANTLMWAGQTKAGDVIRGAYAEAASAPVHEADIAAVAVAALTEDGHSGQVYRLTGPESLTHAEQAAILGRALGRPIRYEELPAETVSQEMSAHVPAPILDDILATWAAAVGRTAPTTADVEKLTGRPARSYHDWAHDHAAAF</sequence>
<feature type="domain" description="NAD(P)-binding" evidence="1">
    <location>
        <begin position="6"/>
        <end position="178"/>
    </location>
</feature>
<evidence type="ECO:0000259" key="1">
    <source>
        <dbReference type="Pfam" id="PF13460"/>
    </source>
</evidence>
<dbReference type="PANTHER" id="PTHR43162">
    <property type="match status" value="1"/>
</dbReference>
<dbReference type="InterPro" id="IPR036291">
    <property type="entry name" value="NAD(P)-bd_dom_sf"/>
</dbReference>
<dbReference type="Gene3D" id="3.40.50.720">
    <property type="entry name" value="NAD(P)-binding Rossmann-like Domain"/>
    <property type="match status" value="1"/>
</dbReference>
<dbReference type="GeneID" id="43277642"/>
<dbReference type="Pfam" id="PF13460">
    <property type="entry name" value="NAD_binding_10"/>
    <property type="match status" value="1"/>
</dbReference>
<dbReference type="SUPFAM" id="SSF51735">
    <property type="entry name" value="NAD(P)-binding Rossmann-fold domains"/>
    <property type="match status" value="1"/>
</dbReference>
<gene>
    <name evidence="2" type="ORF">GA0070603_0970</name>
</gene>
<organism evidence="2 3">
    <name type="scientific">Micromonospora chersina</name>
    <dbReference type="NCBI Taxonomy" id="47854"/>
    <lineage>
        <taxon>Bacteria</taxon>
        <taxon>Bacillati</taxon>
        <taxon>Actinomycetota</taxon>
        <taxon>Actinomycetes</taxon>
        <taxon>Micromonosporales</taxon>
        <taxon>Micromonosporaceae</taxon>
        <taxon>Micromonospora</taxon>
    </lineage>
</organism>
<dbReference type="EMBL" id="FMIB01000002">
    <property type="protein sequence ID" value="SCL50369.1"/>
    <property type="molecule type" value="Genomic_DNA"/>
</dbReference>
<name>A0A1C6U928_9ACTN</name>
<dbReference type="AlphaFoldDB" id="A0A1C6U928"/>
<protein>
    <submittedName>
        <fullName evidence="2">Uncharacterized conserved protein YbjT, contains NAD(P)-binding and DUF2867 domains</fullName>
    </submittedName>
</protein>
<dbReference type="Gene3D" id="3.90.25.10">
    <property type="entry name" value="UDP-galactose 4-epimerase, domain 1"/>
    <property type="match status" value="1"/>
</dbReference>